<evidence type="ECO:0000256" key="5">
    <source>
        <dbReference type="ARBA" id="ARBA00022960"/>
    </source>
</evidence>
<feature type="transmembrane region" description="Helical" evidence="17">
    <location>
        <begin position="355"/>
        <end position="378"/>
    </location>
</feature>
<keyword evidence="5" id="KW-0133">Cell shape</keyword>
<gene>
    <name evidence="18" type="primary">ftsW_1</name>
    <name evidence="18" type="ORF">WR164_09750</name>
</gene>
<evidence type="ECO:0000256" key="14">
    <source>
        <dbReference type="ARBA" id="ARBA00044770"/>
    </source>
</evidence>
<comment type="catalytic activity">
    <reaction evidence="15">
        <text>[GlcNAc-(1-&gt;4)-Mur2Ac(oyl-L-Ala-gamma-D-Glu-L-Lys-D-Ala-D-Ala)](n)-di-trans,octa-cis-undecaprenyl diphosphate + beta-D-GlcNAc-(1-&gt;4)-Mur2Ac(oyl-L-Ala-gamma-D-Glu-L-Lys-D-Ala-D-Ala)-di-trans,octa-cis-undecaprenyl diphosphate = [GlcNAc-(1-&gt;4)-Mur2Ac(oyl-L-Ala-gamma-D-Glu-L-Lys-D-Ala-D-Ala)](n+1)-di-trans,octa-cis-undecaprenyl diphosphate + di-trans,octa-cis-undecaprenyl diphosphate + H(+)</text>
        <dbReference type="Rhea" id="RHEA:23708"/>
        <dbReference type="Rhea" id="RHEA-COMP:9602"/>
        <dbReference type="Rhea" id="RHEA-COMP:9603"/>
        <dbReference type="ChEBI" id="CHEBI:15378"/>
        <dbReference type="ChEBI" id="CHEBI:58405"/>
        <dbReference type="ChEBI" id="CHEBI:60033"/>
        <dbReference type="ChEBI" id="CHEBI:78435"/>
        <dbReference type="EC" id="2.4.99.28"/>
    </reaction>
</comment>
<dbReference type="GO" id="GO:0005886">
    <property type="term" value="C:plasma membrane"/>
    <property type="evidence" value="ECO:0007669"/>
    <property type="project" value="TreeGrafter"/>
</dbReference>
<comment type="caution">
    <text evidence="18">The sequence shown here is derived from an EMBL/GenBank/DDBJ whole genome shotgun (WGS) entry which is preliminary data.</text>
</comment>
<dbReference type="EC" id="2.4.99.28" evidence="14"/>
<dbReference type="GO" id="GO:0015648">
    <property type="term" value="F:lipid-linked peptidoglycan transporter activity"/>
    <property type="evidence" value="ECO:0007669"/>
    <property type="project" value="TreeGrafter"/>
</dbReference>
<reference evidence="18" key="1">
    <citation type="submission" date="2022-07" db="EMBL/GenBank/DDBJ databases">
        <authorList>
            <person name="Kouya T."/>
            <person name="Ishiyama Y."/>
        </authorList>
    </citation>
    <scope>NUCLEOTIDE SEQUENCE</scope>
    <source>
        <strain evidence="18">WR16-4</strain>
    </source>
</reference>
<dbReference type="GO" id="GO:0008360">
    <property type="term" value="P:regulation of cell shape"/>
    <property type="evidence" value="ECO:0007669"/>
    <property type="project" value="UniProtKB-KW"/>
</dbReference>
<evidence type="ECO:0000256" key="12">
    <source>
        <dbReference type="ARBA" id="ARBA00041185"/>
    </source>
</evidence>
<keyword evidence="2" id="KW-0328">Glycosyltransferase</keyword>
<evidence type="ECO:0000256" key="7">
    <source>
        <dbReference type="ARBA" id="ARBA00022989"/>
    </source>
</evidence>
<evidence type="ECO:0000256" key="1">
    <source>
        <dbReference type="ARBA" id="ARBA00004141"/>
    </source>
</evidence>
<evidence type="ECO:0000256" key="15">
    <source>
        <dbReference type="ARBA" id="ARBA00049902"/>
    </source>
</evidence>
<dbReference type="PROSITE" id="PS00428">
    <property type="entry name" value="FTSW_RODA_SPOVE"/>
    <property type="match status" value="1"/>
</dbReference>
<dbReference type="AlphaFoldDB" id="A0A9W6B1U8"/>
<dbReference type="InterPro" id="IPR001182">
    <property type="entry name" value="FtsW/RodA"/>
</dbReference>
<feature type="transmembrane region" description="Helical" evidence="17">
    <location>
        <begin position="81"/>
        <end position="99"/>
    </location>
</feature>
<evidence type="ECO:0000256" key="17">
    <source>
        <dbReference type="SAM" id="Phobius"/>
    </source>
</evidence>
<evidence type="ECO:0000256" key="4">
    <source>
        <dbReference type="ARBA" id="ARBA00022692"/>
    </source>
</evidence>
<feature type="transmembrane region" description="Helical" evidence="17">
    <location>
        <begin position="57"/>
        <end position="76"/>
    </location>
</feature>
<comment type="similarity">
    <text evidence="11">Belongs to the SEDS family. FtsW subfamily.</text>
</comment>
<evidence type="ECO:0000256" key="2">
    <source>
        <dbReference type="ARBA" id="ARBA00022676"/>
    </source>
</evidence>
<feature type="transmembrane region" description="Helical" evidence="17">
    <location>
        <begin position="322"/>
        <end position="349"/>
    </location>
</feature>
<feature type="transmembrane region" description="Helical" evidence="17">
    <location>
        <begin position="195"/>
        <end position="217"/>
    </location>
</feature>
<dbReference type="GO" id="GO:0032153">
    <property type="term" value="C:cell division site"/>
    <property type="evidence" value="ECO:0007669"/>
    <property type="project" value="TreeGrafter"/>
</dbReference>
<evidence type="ECO:0000256" key="6">
    <source>
        <dbReference type="ARBA" id="ARBA00022984"/>
    </source>
</evidence>
<keyword evidence="6" id="KW-0573">Peptidoglycan synthesis</keyword>
<dbReference type="Pfam" id="PF01098">
    <property type="entry name" value="FTSW_RODA_SPOVE"/>
    <property type="match status" value="1"/>
</dbReference>
<comment type="subcellular location">
    <subcellularLocation>
        <location evidence="1">Membrane</location>
        <topology evidence="1">Multi-pass membrane protein</topology>
    </subcellularLocation>
</comment>
<keyword evidence="7 17" id="KW-1133">Transmembrane helix</keyword>
<keyword evidence="8 17" id="KW-0472">Membrane</keyword>
<keyword evidence="3" id="KW-0808">Transferase</keyword>
<comment type="function">
    <text evidence="16">Peptidoglycan polymerase that is essential for cell division.</text>
</comment>
<evidence type="ECO:0000256" key="8">
    <source>
        <dbReference type="ARBA" id="ARBA00023136"/>
    </source>
</evidence>
<dbReference type="GO" id="GO:0009252">
    <property type="term" value="P:peptidoglycan biosynthetic process"/>
    <property type="evidence" value="ECO:0007669"/>
    <property type="project" value="UniProtKB-KW"/>
</dbReference>
<dbReference type="InterPro" id="IPR018365">
    <property type="entry name" value="Cell_cycle_FtsW-rel_CS"/>
</dbReference>
<dbReference type="PANTHER" id="PTHR30474:SF2">
    <property type="entry name" value="PEPTIDOGLYCAN GLYCOSYLTRANSFERASE FTSW-RELATED"/>
    <property type="match status" value="1"/>
</dbReference>
<evidence type="ECO:0000256" key="16">
    <source>
        <dbReference type="ARBA" id="ARBA00049966"/>
    </source>
</evidence>
<dbReference type="Proteomes" id="UP001144204">
    <property type="component" value="Unassembled WGS sequence"/>
</dbReference>
<proteinExistence type="inferred from homology"/>
<protein>
    <recommendedName>
        <fullName evidence="12">Probable peptidoglycan glycosyltransferase FtsW</fullName>
        <ecNumber evidence="14">2.4.99.28</ecNumber>
    </recommendedName>
    <alternativeName>
        <fullName evidence="13">Cell division protein FtsW</fullName>
    </alternativeName>
    <alternativeName>
        <fullName evidence="10">Cell wall polymerase</fullName>
    </alternativeName>
    <alternativeName>
        <fullName evidence="9">Peptidoglycan polymerase</fullName>
    </alternativeName>
</protein>
<dbReference type="EMBL" id="BRPL01000002">
    <property type="protein sequence ID" value="GLB46996.1"/>
    <property type="molecule type" value="Genomic_DNA"/>
</dbReference>
<feature type="transmembrane region" description="Helical" evidence="17">
    <location>
        <begin position="154"/>
        <end position="183"/>
    </location>
</feature>
<evidence type="ECO:0000313" key="18">
    <source>
        <dbReference type="EMBL" id="GLB46996.1"/>
    </source>
</evidence>
<evidence type="ECO:0000256" key="11">
    <source>
        <dbReference type="ARBA" id="ARBA00038053"/>
    </source>
</evidence>
<evidence type="ECO:0000256" key="3">
    <source>
        <dbReference type="ARBA" id="ARBA00022679"/>
    </source>
</evidence>
<organism evidence="18 19">
    <name type="scientific">Philodulcilactobacillus myokoensis</name>
    <dbReference type="NCBI Taxonomy" id="2929573"/>
    <lineage>
        <taxon>Bacteria</taxon>
        <taxon>Bacillati</taxon>
        <taxon>Bacillota</taxon>
        <taxon>Bacilli</taxon>
        <taxon>Lactobacillales</taxon>
        <taxon>Lactobacillaceae</taxon>
        <taxon>Philodulcilactobacillus</taxon>
    </lineage>
</organism>
<keyword evidence="4 17" id="KW-0812">Transmembrane</keyword>
<evidence type="ECO:0000256" key="10">
    <source>
        <dbReference type="ARBA" id="ARBA00033270"/>
    </source>
</evidence>
<evidence type="ECO:0000256" key="13">
    <source>
        <dbReference type="ARBA" id="ARBA00041418"/>
    </source>
</evidence>
<feature type="transmembrane region" description="Helical" evidence="17">
    <location>
        <begin position="15"/>
        <end position="37"/>
    </location>
</feature>
<evidence type="ECO:0000313" key="19">
    <source>
        <dbReference type="Proteomes" id="UP001144204"/>
    </source>
</evidence>
<keyword evidence="18" id="KW-0132">Cell division</keyword>
<evidence type="ECO:0000256" key="9">
    <source>
        <dbReference type="ARBA" id="ARBA00032370"/>
    </source>
</evidence>
<keyword evidence="18" id="KW-0131">Cell cycle</keyword>
<dbReference type="PANTHER" id="PTHR30474">
    <property type="entry name" value="CELL CYCLE PROTEIN"/>
    <property type="match status" value="1"/>
</dbReference>
<sequence>MRTIIKLLYDTFKKLDLFVFIPFFILSIFGIVMVYSASSDIAIQNGGSPMGYLVKQTFFFILSLITIMFIFHANFLRSTKVIATFGMLIIIMLVYLFFFGKSVNGAAGWISVLGLFNIQPSEITKFYFIIFIANHVDHHQGAIVHHWMRGMMNIYVYSALVLILILIQPDIGGTAINAGIIFVMLLASGIRWQRAVGFAASIITILFLVFFCILVPVSKHSSIYALQRIVAFTDPFAYSHGIGQQLVNSYYALSNGGFFGVGLGNSIQKNGYLPEPNTDFIMSIIAEELGFFAIAIVMILLTFMVCRIIVIGIRSDDAYSALVCYGTATYLTIQMLFNVGGVTGLLPITGVTFPFISYGGSSMVTLSCCLGLVLRISYHQKLLRNRLINKEGL</sequence>
<feature type="transmembrane region" description="Helical" evidence="17">
    <location>
        <begin position="289"/>
        <end position="310"/>
    </location>
</feature>
<dbReference type="GO" id="GO:0008955">
    <property type="term" value="F:peptidoglycan glycosyltransferase activity"/>
    <property type="evidence" value="ECO:0007669"/>
    <property type="project" value="UniProtKB-EC"/>
</dbReference>
<accession>A0A9W6B1U8</accession>
<reference evidence="18" key="2">
    <citation type="journal article" date="2023" name="PLoS ONE">
        <title>Philodulcilactobacillus myokoensis gen. nov., sp. nov., a fructophilic, acidophilic, and agar-phobic lactic acid bacterium isolated from fermented vegetable extracts.</title>
        <authorList>
            <person name="Kouya T."/>
            <person name="Ishiyama Y."/>
            <person name="Ohashi S."/>
            <person name="Kumakubo R."/>
            <person name="Yamazaki T."/>
            <person name="Otaki T."/>
        </authorList>
    </citation>
    <scope>NUCLEOTIDE SEQUENCE</scope>
    <source>
        <strain evidence="18">WR16-4</strain>
    </source>
</reference>
<dbReference type="RefSeq" id="WP_373876898.1">
    <property type="nucleotide sequence ID" value="NZ_BRPL01000002.1"/>
</dbReference>
<name>A0A9W6B1U8_9LACO</name>
<keyword evidence="19" id="KW-1185">Reference proteome</keyword>
<dbReference type="GO" id="GO:0051301">
    <property type="term" value="P:cell division"/>
    <property type="evidence" value="ECO:0007669"/>
    <property type="project" value="UniProtKB-KW"/>
</dbReference>